<keyword evidence="1" id="KW-1133">Transmembrane helix</keyword>
<evidence type="ECO:0008006" key="4">
    <source>
        <dbReference type="Google" id="ProtNLM"/>
    </source>
</evidence>
<evidence type="ECO:0000256" key="1">
    <source>
        <dbReference type="SAM" id="Phobius"/>
    </source>
</evidence>
<protein>
    <recommendedName>
        <fullName evidence="4">DUF2269 family protein</fullName>
    </recommendedName>
</protein>
<proteinExistence type="predicted"/>
<keyword evidence="1" id="KW-0472">Membrane</keyword>
<evidence type="ECO:0000313" key="2">
    <source>
        <dbReference type="EMBL" id="TWP38949.1"/>
    </source>
</evidence>
<feature type="transmembrane region" description="Helical" evidence="1">
    <location>
        <begin position="133"/>
        <end position="153"/>
    </location>
</feature>
<dbReference type="Proteomes" id="UP000320244">
    <property type="component" value="Unassembled WGS sequence"/>
</dbReference>
<comment type="caution">
    <text evidence="2">The sequence shown here is derived from an EMBL/GenBank/DDBJ whole genome shotgun (WGS) entry which is preliminary data.</text>
</comment>
<accession>A0A563E9E6</accession>
<sequence length="155" mass="17170">MRTWLIPALLVAGVLWAWWAKRRMQERHLRMLIGGARGSASRAHAVTVGTELTAAIVATAAVVLAFVAQGVLGWWWARILLSLLVMVLYVPYTMTLAQVRVKLKVRKPPEQRMVEIGAAPDVAQAIARAGRPFAYYGSLLLPAAVLAFFWHLFGH</sequence>
<keyword evidence="3" id="KW-1185">Reference proteome</keyword>
<gene>
    <name evidence="2" type="ORF">FGL98_00680</name>
</gene>
<dbReference type="EMBL" id="VCQV01000001">
    <property type="protein sequence ID" value="TWP38949.1"/>
    <property type="molecule type" value="Genomic_DNA"/>
</dbReference>
<organism evidence="2 3">
    <name type="scientific">Leekyejoonella antrihumi</name>
    <dbReference type="NCBI Taxonomy" id="1660198"/>
    <lineage>
        <taxon>Bacteria</taxon>
        <taxon>Bacillati</taxon>
        <taxon>Actinomycetota</taxon>
        <taxon>Actinomycetes</taxon>
        <taxon>Micrococcales</taxon>
        <taxon>Dermacoccaceae</taxon>
        <taxon>Leekyejoonella</taxon>
    </lineage>
</organism>
<evidence type="ECO:0000313" key="3">
    <source>
        <dbReference type="Proteomes" id="UP000320244"/>
    </source>
</evidence>
<name>A0A563E9E6_9MICO</name>
<dbReference type="RefSeq" id="WP_146314731.1">
    <property type="nucleotide sequence ID" value="NZ_VCQV01000001.1"/>
</dbReference>
<reference evidence="2 3" key="1">
    <citation type="submission" date="2019-05" db="EMBL/GenBank/DDBJ databases">
        <authorList>
            <person name="Lee S.D."/>
        </authorList>
    </citation>
    <scope>NUCLEOTIDE SEQUENCE [LARGE SCALE GENOMIC DNA]</scope>
    <source>
        <strain evidence="2 3">C5-26</strain>
    </source>
</reference>
<keyword evidence="1" id="KW-0812">Transmembrane</keyword>
<dbReference type="AlphaFoldDB" id="A0A563E9E6"/>
<dbReference type="OrthoDB" id="9918683at2"/>
<feature type="transmembrane region" description="Helical" evidence="1">
    <location>
        <begin position="74"/>
        <end position="97"/>
    </location>
</feature>
<feature type="transmembrane region" description="Helical" evidence="1">
    <location>
        <begin position="43"/>
        <end position="68"/>
    </location>
</feature>
<feature type="transmembrane region" description="Helical" evidence="1">
    <location>
        <begin position="6"/>
        <end position="22"/>
    </location>
</feature>
<reference evidence="2 3" key="2">
    <citation type="submission" date="2019-08" db="EMBL/GenBank/DDBJ databases">
        <title>Jejuicoccus antrihumi gen. nov., sp. nov., a new member of the family Dermacoccaceae isolated from a cave.</title>
        <authorList>
            <person name="Schumann P."/>
            <person name="Kim I.S."/>
        </authorList>
    </citation>
    <scope>NUCLEOTIDE SEQUENCE [LARGE SCALE GENOMIC DNA]</scope>
    <source>
        <strain evidence="2 3">C5-26</strain>
    </source>
</reference>